<feature type="transmembrane region" description="Helical" evidence="12">
    <location>
        <begin position="748"/>
        <end position="767"/>
    </location>
</feature>
<dbReference type="PANTHER" id="PTHR34983">
    <property type="entry name" value="ARABINOGALACTAN ENDO-BETA-1,4-GALACTANASE A"/>
    <property type="match status" value="1"/>
</dbReference>
<feature type="domain" description="Gram-positive cocci surface proteins LPxTG" evidence="13">
    <location>
        <begin position="740"/>
        <end position="777"/>
    </location>
</feature>
<comment type="similarity">
    <text evidence="2 10">Belongs to the glycosyl hydrolase 53 family.</text>
</comment>
<dbReference type="Gene3D" id="3.20.20.80">
    <property type="entry name" value="Glycosidases"/>
    <property type="match status" value="1"/>
</dbReference>
<keyword evidence="6" id="KW-0732">Signal</keyword>
<evidence type="ECO:0000256" key="3">
    <source>
        <dbReference type="ARBA" id="ARBA00012556"/>
    </source>
</evidence>
<keyword evidence="5" id="KW-0964">Secreted</keyword>
<dbReference type="AlphaFoldDB" id="A0A2T0VBU7"/>
<keyword evidence="12" id="KW-1133">Transmembrane helix</keyword>
<evidence type="ECO:0000256" key="10">
    <source>
        <dbReference type="RuleBase" id="RU361192"/>
    </source>
</evidence>
<accession>A0A2T0VBU7</accession>
<evidence type="ECO:0000256" key="6">
    <source>
        <dbReference type="ARBA" id="ARBA00022729"/>
    </source>
</evidence>
<gene>
    <name evidence="14" type="ORF">B0I08_106267</name>
</gene>
<keyword evidence="7 10" id="KW-0378">Hydrolase</keyword>
<dbReference type="GO" id="GO:0031218">
    <property type="term" value="F:arabinogalactan endo-1,4-beta-galactosidase activity"/>
    <property type="evidence" value="ECO:0007669"/>
    <property type="project" value="UniProtKB-EC"/>
</dbReference>
<feature type="compositionally biased region" description="Gly residues" evidence="11">
    <location>
        <begin position="697"/>
        <end position="725"/>
    </location>
</feature>
<keyword evidence="8" id="KW-0572">Peptidoglycan-anchor</keyword>
<evidence type="ECO:0000256" key="8">
    <source>
        <dbReference type="ARBA" id="ARBA00023088"/>
    </source>
</evidence>
<dbReference type="InterPro" id="IPR011683">
    <property type="entry name" value="Glyco_hydro_53"/>
</dbReference>
<evidence type="ECO:0000256" key="11">
    <source>
        <dbReference type="SAM" id="MobiDB-lite"/>
    </source>
</evidence>
<dbReference type="InterPro" id="IPR019931">
    <property type="entry name" value="LPXTG_anchor"/>
</dbReference>
<evidence type="ECO:0000313" key="15">
    <source>
        <dbReference type="Proteomes" id="UP000237983"/>
    </source>
</evidence>
<keyword evidence="15" id="KW-1185">Reference proteome</keyword>
<keyword evidence="9 10" id="KW-0326">Glycosidase</keyword>
<dbReference type="PROSITE" id="PS50847">
    <property type="entry name" value="GRAM_POS_ANCHORING"/>
    <property type="match status" value="1"/>
</dbReference>
<evidence type="ECO:0000256" key="4">
    <source>
        <dbReference type="ARBA" id="ARBA00022512"/>
    </source>
</evidence>
<dbReference type="EMBL" id="PVTL01000006">
    <property type="protein sequence ID" value="PRY67659.1"/>
    <property type="molecule type" value="Genomic_DNA"/>
</dbReference>
<dbReference type="Gene3D" id="2.60.120.260">
    <property type="entry name" value="Galactose-binding domain-like"/>
    <property type="match status" value="1"/>
</dbReference>
<dbReference type="EC" id="3.2.1.89" evidence="3 10"/>
<protein>
    <recommendedName>
        <fullName evidence="3 10">Arabinogalactan endo-beta-1,4-galactanase</fullName>
        <ecNumber evidence="3 10">3.2.1.89</ecNumber>
    </recommendedName>
</protein>
<dbReference type="PANTHER" id="PTHR34983:SF1">
    <property type="entry name" value="ARABINOGALACTAN ENDO-BETA-1,4-GALACTANASE A"/>
    <property type="match status" value="1"/>
</dbReference>
<keyword evidence="12" id="KW-0812">Transmembrane</keyword>
<evidence type="ECO:0000313" key="14">
    <source>
        <dbReference type="EMBL" id="PRY67659.1"/>
    </source>
</evidence>
<evidence type="ECO:0000256" key="1">
    <source>
        <dbReference type="ARBA" id="ARBA00001695"/>
    </source>
</evidence>
<feature type="region of interest" description="Disordered" evidence="11">
    <location>
        <begin position="692"/>
        <end position="725"/>
    </location>
</feature>
<proteinExistence type="inferred from homology"/>
<organism evidence="14 15">
    <name type="scientific">Glaciihabitans tibetensis</name>
    <dbReference type="NCBI Taxonomy" id="1266600"/>
    <lineage>
        <taxon>Bacteria</taxon>
        <taxon>Bacillati</taxon>
        <taxon>Actinomycetota</taxon>
        <taxon>Actinomycetes</taxon>
        <taxon>Micrococcales</taxon>
        <taxon>Microbacteriaceae</taxon>
        <taxon>Glaciihabitans</taxon>
    </lineage>
</organism>
<dbReference type="GO" id="GO:0015926">
    <property type="term" value="F:glucosidase activity"/>
    <property type="evidence" value="ECO:0007669"/>
    <property type="project" value="InterPro"/>
</dbReference>
<comment type="catalytic activity">
    <reaction evidence="1 10">
        <text>The enzyme specifically hydrolyzes (1-&gt;4)-beta-D-galactosidic linkages in type I arabinogalactans.</text>
        <dbReference type="EC" id="3.2.1.89"/>
    </reaction>
</comment>
<dbReference type="GO" id="GO:0045490">
    <property type="term" value="P:pectin catabolic process"/>
    <property type="evidence" value="ECO:0007669"/>
    <property type="project" value="TreeGrafter"/>
</dbReference>
<evidence type="ECO:0000256" key="2">
    <source>
        <dbReference type="ARBA" id="ARBA00010687"/>
    </source>
</evidence>
<sequence>MQHNHNSGRRREARGPQTRALRVGTLRASALGAGVAILALVVGSGAGLGPSLSASAAAAAPTPPATAPTITNAGFESGLDGWTTTAGVTIESSGYASNSRLSQWLASDGSAAATQRVSGLSEGWWTVRAHVKAGGALAASALSLTGCGVDGETVLPSTETDDAWLELAVSGYVSGGECTIGLTTTGAAGAWASIDAVTLEQGTVDRDIRGADLSGVNKNEAFGAEYRTADGTPGDPVEIIADAGANLVRLKVWVNPADGYNMIPQVVDTAVRADAAGMGVLVDFHYSDRWTDPGAQGMPAAWVGLDAAAVADKVYEHTHEVLTAIVAAGVIPASVQVGNEINPGMLWPLGQTWDVDPTDTVSGAQWDNLAAFLTAGANAVRDVTPTAEIILHLTNINNGIGGLTWWYDEATARNVPFDVIGLSYYGYWHGSLADLQNAVSTLSDRYDRDVLVVETSYPFTLEDDATAPSSAWENVVRDPAMLVTGYPATPEGQAANVRAVQDVVASAAGGRGLGVVYWEPAWTSVEGNGWDPADPASGNAWENQALFDFEGVALPGMSTFAPDSTASATLAVTGADADGALVLGEIEVNAPSVATPLTVTNTGTATFSGTVAVTVGAGFRLRDVVSSVVIAPGATARVGTVSLDETSAATVGAYRASVTITPSSTSTAARVTTDTSALHVPVAGTVRAVVVDAPGDGTPGSGTPGTGAPGTGTGTGAVGSGAGAGSGSVSTAGSAGISALPTTGTDSAGVLLAGLGLLVAGLVAAVITRSRRVRRSN</sequence>
<dbReference type="NCBIfam" id="TIGR01167">
    <property type="entry name" value="LPXTG_anchor"/>
    <property type="match status" value="1"/>
</dbReference>
<keyword evidence="4" id="KW-0134">Cell wall</keyword>
<dbReference type="RefSeq" id="WP_146134412.1">
    <property type="nucleotide sequence ID" value="NZ_PVTL01000006.1"/>
</dbReference>
<evidence type="ECO:0000256" key="5">
    <source>
        <dbReference type="ARBA" id="ARBA00022525"/>
    </source>
</evidence>
<dbReference type="SUPFAM" id="SSF51445">
    <property type="entry name" value="(Trans)glycosidases"/>
    <property type="match status" value="1"/>
</dbReference>
<keyword evidence="12" id="KW-0472">Membrane</keyword>
<reference evidence="14 15" key="1">
    <citation type="submission" date="2018-03" db="EMBL/GenBank/DDBJ databases">
        <title>Genomic Encyclopedia of Type Strains, Phase III (KMG-III): the genomes of soil and plant-associated and newly described type strains.</title>
        <authorList>
            <person name="Whitman W."/>
        </authorList>
    </citation>
    <scope>NUCLEOTIDE SEQUENCE [LARGE SCALE GENOMIC DNA]</scope>
    <source>
        <strain evidence="14 15">CGMCC 1.12484</strain>
    </source>
</reference>
<evidence type="ECO:0000256" key="9">
    <source>
        <dbReference type="ARBA" id="ARBA00023295"/>
    </source>
</evidence>
<evidence type="ECO:0000256" key="12">
    <source>
        <dbReference type="SAM" id="Phobius"/>
    </source>
</evidence>
<evidence type="ECO:0000259" key="13">
    <source>
        <dbReference type="PROSITE" id="PS50847"/>
    </source>
</evidence>
<dbReference type="InterPro" id="IPR017853">
    <property type="entry name" value="GH"/>
</dbReference>
<name>A0A2T0VBU7_9MICO</name>
<dbReference type="Pfam" id="PF07745">
    <property type="entry name" value="Glyco_hydro_53"/>
    <property type="match status" value="1"/>
</dbReference>
<dbReference type="OrthoDB" id="3981930at2"/>
<evidence type="ECO:0000256" key="7">
    <source>
        <dbReference type="ARBA" id="ARBA00022801"/>
    </source>
</evidence>
<comment type="caution">
    <text evidence="14">The sequence shown here is derived from an EMBL/GenBank/DDBJ whole genome shotgun (WGS) entry which is preliminary data.</text>
</comment>
<dbReference type="Proteomes" id="UP000237983">
    <property type="component" value="Unassembled WGS sequence"/>
</dbReference>